<comment type="caution">
    <text evidence="1">The sequence shown here is derived from an EMBL/GenBank/DDBJ whole genome shotgun (WGS) entry which is preliminary data.</text>
</comment>
<evidence type="ECO:0000313" key="2">
    <source>
        <dbReference type="Proteomes" id="UP001277972"/>
    </source>
</evidence>
<organism evidence="1 2">
    <name type="scientific">Gracilibacillus pellucidus</name>
    <dbReference type="NCBI Taxonomy" id="3095368"/>
    <lineage>
        <taxon>Bacteria</taxon>
        <taxon>Bacillati</taxon>
        <taxon>Bacillota</taxon>
        <taxon>Bacilli</taxon>
        <taxon>Bacillales</taxon>
        <taxon>Bacillaceae</taxon>
        <taxon>Gracilibacillus</taxon>
    </lineage>
</organism>
<keyword evidence="2" id="KW-1185">Reference proteome</keyword>
<sequence length="75" mass="7953">MKKKILALLGMSVLTVGALTACGTDEDPAPGDDAPLEEQPPIEEEPTTGDDPAVEDETPMDEDVPADEENTDENQ</sequence>
<evidence type="ECO:0000313" key="1">
    <source>
        <dbReference type="EMBL" id="MDX8044491.1"/>
    </source>
</evidence>
<proteinExistence type="predicted"/>
<protein>
    <submittedName>
        <fullName evidence="1">Uncharacterized protein</fullName>
    </submittedName>
</protein>
<accession>A0ACC6M0S2</accession>
<dbReference type="EMBL" id="JAWZSR010000001">
    <property type="protein sequence ID" value="MDX8044491.1"/>
    <property type="molecule type" value="Genomic_DNA"/>
</dbReference>
<name>A0ACC6M0S2_9BACI</name>
<reference evidence="1" key="1">
    <citation type="submission" date="2023-11" db="EMBL/GenBank/DDBJ databases">
        <title>Gracilibacillus pellucida a moderately halophilic bacterium isolated from saline soil in Xinjiang province.</title>
        <authorList>
            <person name="Zhang Z."/>
            <person name="Tan F."/>
            <person name="Wang Y."/>
            <person name="Xia M."/>
        </authorList>
    </citation>
    <scope>NUCLEOTIDE SEQUENCE</scope>
    <source>
        <strain evidence="1">S3-1-1</strain>
    </source>
</reference>
<dbReference type="Proteomes" id="UP001277972">
    <property type="component" value="Unassembled WGS sequence"/>
</dbReference>
<gene>
    <name evidence="1" type="ORF">SH601_00700</name>
</gene>